<evidence type="ECO:0000313" key="2">
    <source>
        <dbReference type="Proteomes" id="UP000050164"/>
    </source>
</evidence>
<sequence>MKVSWRCVNCDCTFLCFYVIHIHIRFEQLLKDCVRIFTSKYNNTFVVKEVRNRT</sequence>
<name>A0A655AXY7_MYCTX</name>
<dbReference type="EMBL" id="CNFT01002716">
    <property type="protein sequence ID" value="CKU48178.1"/>
    <property type="molecule type" value="Genomic_DNA"/>
</dbReference>
<proteinExistence type="predicted"/>
<evidence type="ECO:0000313" key="1">
    <source>
        <dbReference type="EMBL" id="CKU48178.1"/>
    </source>
</evidence>
<gene>
    <name evidence="1" type="ORF">ERS027659_05218</name>
</gene>
<accession>A0A655AXY7</accession>
<organism evidence="1 2">
    <name type="scientific">Mycobacterium tuberculosis</name>
    <dbReference type="NCBI Taxonomy" id="1773"/>
    <lineage>
        <taxon>Bacteria</taxon>
        <taxon>Bacillati</taxon>
        <taxon>Actinomycetota</taxon>
        <taxon>Actinomycetes</taxon>
        <taxon>Mycobacteriales</taxon>
        <taxon>Mycobacteriaceae</taxon>
        <taxon>Mycobacterium</taxon>
        <taxon>Mycobacterium tuberculosis complex</taxon>
    </lineage>
</organism>
<reference evidence="1 2" key="1">
    <citation type="submission" date="2015-03" db="EMBL/GenBank/DDBJ databases">
        <authorList>
            <consortium name="Pathogen Informatics"/>
        </authorList>
    </citation>
    <scope>NUCLEOTIDE SEQUENCE [LARGE SCALE GENOMIC DNA]</scope>
    <source>
        <strain evidence="1 2">Bir 185</strain>
    </source>
</reference>
<dbReference type="AlphaFoldDB" id="A0A655AXY7"/>
<dbReference type="Proteomes" id="UP000050164">
    <property type="component" value="Unassembled WGS sequence"/>
</dbReference>
<protein>
    <submittedName>
        <fullName evidence="1">Uncharacterized protein</fullName>
    </submittedName>
</protein>